<dbReference type="InterPro" id="IPR052698">
    <property type="entry name" value="MoCofactor_Util/Proc"/>
</dbReference>
<evidence type="ECO:0000256" key="1">
    <source>
        <dbReference type="SAM" id="MobiDB-lite"/>
    </source>
</evidence>
<dbReference type="RefSeq" id="WP_358640845.1">
    <property type="nucleotide sequence ID" value="NZ_JBFAEV010000017.1"/>
</dbReference>
<comment type="caution">
    <text evidence="4">The sequence shown here is derived from an EMBL/GenBank/DDBJ whole genome shotgun (WGS) entry which is preliminary data.</text>
</comment>
<dbReference type="EMBL" id="JBJDQH010000004">
    <property type="protein sequence ID" value="MFK4265959.1"/>
    <property type="molecule type" value="Genomic_DNA"/>
</dbReference>
<feature type="domain" description="XdhC Rossmann" evidence="3">
    <location>
        <begin position="231"/>
        <end position="377"/>
    </location>
</feature>
<evidence type="ECO:0000259" key="3">
    <source>
        <dbReference type="Pfam" id="PF13478"/>
    </source>
</evidence>
<dbReference type="Pfam" id="PF13478">
    <property type="entry name" value="XdhC_C"/>
    <property type="match status" value="1"/>
</dbReference>
<name>A0ABW8LLV4_9ACTN</name>
<evidence type="ECO:0000259" key="2">
    <source>
        <dbReference type="Pfam" id="PF02625"/>
    </source>
</evidence>
<dbReference type="Proteomes" id="UP001620295">
    <property type="component" value="Unassembled WGS sequence"/>
</dbReference>
<reference evidence="4 5" key="1">
    <citation type="submission" date="2024-11" db="EMBL/GenBank/DDBJ databases">
        <title>The Natural Products Discovery Center: Release of the First 8490 Sequenced Strains for Exploring Actinobacteria Biosynthetic Diversity.</title>
        <authorList>
            <person name="Kalkreuter E."/>
            <person name="Kautsar S.A."/>
            <person name="Yang D."/>
            <person name="Bader C.D."/>
            <person name="Teijaro C.N."/>
            <person name="Fluegel L."/>
            <person name="Davis C.M."/>
            <person name="Simpson J.R."/>
            <person name="Lauterbach L."/>
            <person name="Steele A.D."/>
            <person name="Gui C."/>
            <person name="Meng S."/>
            <person name="Li G."/>
            <person name="Viehrig K."/>
            <person name="Ye F."/>
            <person name="Su P."/>
            <person name="Kiefer A.F."/>
            <person name="Nichols A."/>
            <person name="Cepeda A.J."/>
            <person name="Yan W."/>
            <person name="Fan B."/>
            <person name="Jiang Y."/>
            <person name="Adhikari A."/>
            <person name="Zheng C.-J."/>
            <person name="Schuster L."/>
            <person name="Cowan T.M."/>
            <person name="Smanski M.J."/>
            <person name="Chevrette M.G."/>
            <person name="De Carvalho L.P.S."/>
            <person name="Shen B."/>
        </authorList>
    </citation>
    <scope>NUCLEOTIDE SEQUENCE [LARGE SCALE GENOMIC DNA]</scope>
    <source>
        <strain evidence="4 5">NPDC020863</strain>
    </source>
</reference>
<feature type="domain" description="XdhC- CoxI" evidence="2">
    <location>
        <begin position="142"/>
        <end position="207"/>
    </location>
</feature>
<evidence type="ECO:0000313" key="5">
    <source>
        <dbReference type="Proteomes" id="UP001620295"/>
    </source>
</evidence>
<organism evidence="4 5">
    <name type="scientific">Streptomyces milbemycinicus</name>
    <dbReference type="NCBI Taxonomy" id="476552"/>
    <lineage>
        <taxon>Bacteria</taxon>
        <taxon>Bacillati</taxon>
        <taxon>Actinomycetota</taxon>
        <taxon>Actinomycetes</taxon>
        <taxon>Kitasatosporales</taxon>
        <taxon>Streptomycetaceae</taxon>
        <taxon>Streptomyces</taxon>
    </lineage>
</organism>
<feature type="region of interest" description="Disordered" evidence="1">
    <location>
        <begin position="1"/>
        <end position="26"/>
    </location>
</feature>
<proteinExistence type="predicted"/>
<dbReference type="InterPro" id="IPR027051">
    <property type="entry name" value="XdhC_Rossmann_dom"/>
</dbReference>
<dbReference type="InterPro" id="IPR003777">
    <property type="entry name" value="XdhC_CoxI"/>
</dbReference>
<accession>A0ABW8LLV4</accession>
<gene>
    <name evidence="4" type="ORF">ACI2L5_13580</name>
</gene>
<protein>
    <submittedName>
        <fullName evidence="4">XdhC/CoxI family protein</fullName>
    </submittedName>
</protein>
<dbReference type="Gene3D" id="3.40.50.720">
    <property type="entry name" value="NAD(P)-binding Rossmann-like Domain"/>
    <property type="match status" value="1"/>
</dbReference>
<evidence type="ECO:0000313" key="4">
    <source>
        <dbReference type="EMBL" id="MFK4265959.1"/>
    </source>
</evidence>
<feature type="domain" description="XdhC- CoxI" evidence="2">
    <location>
        <begin position="36"/>
        <end position="103"/>
    </location>
</feature>
<dbReference type="PANTHER" id="PTHR30388">
    <property type="entry name" value="ALDEHYDE OXIDOREDUCTASE MOLYBDENUM COFACTOR ASSEMBLY PROTEIN"/>
    <property type="match status" value="1"/>
</dbReference>
<dbReference type="PANTHER" id="PTHR30388:SF4">
    <property type="entry name" value="MOLYBDENUM COFACTOR INSERTION CHAPERONE PAOD"/>
    <property type="match status" value="1"/>
</dbReference>
<dbReference type="Pfam" id="PF02625">
    <property type="entry name" value="XdhC_CoxI"/>
    <property type="match status" value="2"/>
</dbReference>
<keyword evidence="5" id="KW-1185">Reference proteome</keyword>
<sequence>MPEAGMPRVAMPGPEGWADGTPGGEAPSAVEEAYRWWRAGRPFARATVVDTWRSSPLPPGTSMLVGPDGSAVGSVSGGCVEGAVYELAQEVIASGTPVLQRYGVSDDDAFAVGLTCGGVIDIHVERIDPTGFPEYGEVAAAIRAGAPVAEVTCVAVDGPDPAGRLGRRLVVRPDSTTGSLGSDRLDAAAAQAARGMLADGRSGTLRHGYDGRRLGQELTLFVSAHAAPPRLLVFGAVDFAAALARIGGFLGYRVTVCDARPVFATRRRFPEAHEVVTDWPHRYLRAEAEAGRLDERTVVCVLTHDPKFDVPLLEVALRLPLGYIGAMGSRRTHEDRLRRLRERGLGEDRLARLASPIGLDLGARTPEETAVSIAAEIVADRWGGSGTRLTSRTGKIHRDASY</sequence>